<feature type="transmembrane region" description="Helical" evidence="1">
    <location>
        <begin position="138"/>
        <end position="156"/>
    </location>
</feature>
<feature type="transmembrane region" description="Helical" evidence="1">
    <location>
        <begin position="306"/>
        <end position="326"/>
    </location>
</feature>
<dbReference type="PANTHER" id="PTHR30590:SF2">
    <property type="entry name" value="INNER MEMBRANE PROTEIN"/>
    <property type="match status" value="1"/>
</dbReference>
<accession>A0A5D4K8M3</accession>
<feature type="transmembrane region" description="Helical" evidence="1">
    <location>
        <begin position="99"/>
        <end position="126"/>
    </location>
</feature>
<dbReference type="InterPro" id="IPR052529">
    <property type="entry name" value="Bact_Transport_Assoc"/>
</dbReference>
<dbReference type="AlphaFoldDB" id="A0A5D4K8M3"/>
<organism evidence="3 4">
    <name type="scientific">Rossellomorea vietnamensis</name>
    <dbReference type="NCBI Taxonomy" id="218284"/>
    <lineage>
        <taxon>Bacteria</taxon>
        <taxon>Bacillati</taxon>
        <taxon>Bacillota</taxon>
        <taxon>Bacilli</taxon>
        <taxon>Bacillales</taxon>
        <taxon>Bacillaceae</taxon>
        <taxon>Rossellomorea</taxon>
    </lineage>
</organism>
<gene>
    <name evidence="3" type="ORF">FZC79_18275</name>
</gene>
<keyword evidence="1" id="KW-0812">Transmembrane</keyword>
<evidence type="ECO:0000313" key="3">
    <source>
        <dbReference type="EMBL" id="TYR73582.1"/>
    </source>
</evidence>
<feature type="transmembrane region" description="Helical" evidence="1">
    <location>
        <begin position="49"/>
        <end position="72"/>
    </location>
</feature>
<protein>
    <submittedName>
        <fullName evidence="3">DUF418 domain-containing protein</fullName>
    </submittedName>
</protein>
<comment type="caution">
    <text evidence="3">The sequence shown here is derived from an EMBL/GenBank/DDBJ whole genome shotgun (WGS) entry which is preliminary data.</text>
</comment>
<dbReference type="PANTHER" id="PTHR30590">
    <property type="entry name" value="INNER MEMBRANE PROTEIN"/>
    <property type="match status" value="1"/>
</dbReference>
<feature type="transmembrane region" description="Helical" evidence="1">
    <location>
        <begin position="338"/>
        <end position="356"/>
    </location>
</feature>
<feature type="transmembrane region" description="Helical" evidence="1">
    <location>
        <begin position="226"/>
        <end position="244"/>
    </location>
</feature>
<evidence type="ECO:0000259" key="2">
    <source>
        <dbReference type="Pfam" id="PF04235"/>
    </source>
</evidence>
<reference evidence="3 4" key="1">
    <citation type="submission" date="2019-08" db="EMBL/GenBank/DDBJ databases">
        <title>Bacillus genomes from the desert of Cuatro Cienegas, Coahuila.</title>
        <authorList>
            <person name="Olmedo-Alvarez G."/>
        </authorList>
    </citation>
    <scope>NUCLEOTIDE SEQUENCE [LARGE SCALE GENOMIC DNA]</scope>
    <source>
        <strain evidence="3 4">CH40_1T</strain>
    </source>
</reference>
<feature type="transmembrane region" description="Helical" evidence="1">
    <location>
        <begin position="264"/>
        <end position="285"/>
    </location>
</feature>
<name>A0A5D4K8M3_9BACI</name>
<feature type="transmembrane region" description="Helical" evidence="1">
    <location>
        <begin position="195"/>
        <end position="214"/>
    </location>
</feature>
<dbReference type="EMBL" id="VTEH01000017">
    <property type="protein sequence ID" value="TYR73582.1"/>
    <property type="molecule type" value="Genomic_DNA"/>
</dbReference>
<evidence type="ECO:0000256" key="1">
    <source>
        <dbReference type="SAM" id="Phobius"/>
    </source>
</evidence>
<feature type="domain" description="DUF418" evidence="2">
    <location>
        <begin position="208"/>
        <end position="369"/>
    </location>
</feature>
<proteinExistence type="predicted"/>
<sequence>MNNTIPVAQRKLTPDLARGFMLLFIALAHANLFLFSSDREITVTDQITVFFRQLFIDSRAFPLFAILFGYGLHKLYTRQEMKGAPWKETNKILMRRGSWMLVIGFLHAALFFEDIIGVYGFISLVFAGRLLRLSNREMVVVTSILLIVVGVIAPFMPRAYETLNMAGAGVAVMENPLEASLIRIYEWIFYTPSLSYQYVPGVLIGILLGRAGFLDNPENHQKTLRKVALIGLLLSIAGAIPIALRSSLFWSGNGEIAVAAAKILHITTGYAGGAGWTALIGLAVVRLEGKQGSFVSAIAALGQRSLSFYLFQSVMFVLILAPYAGGLGGHLGQLGSDLIALLVWILSVILAALLAGKSMRGPFESFLRRKSMSS</sequence>
<dbReference type="RefSeq" id="WP_148948210.1">
    <property type="nucleotide sequence ID" value="NZ_VTEH01000017.1"/>
</dbReference>
<keyword evidence="1" id="KW-0472">Membrane</keyword>
<evidence type="ECO:0000313" key="4">
    <source>
        <dbReference type="Proteomes" id="UP000323317"/>
    </source>
</evidence>
<feature type="transmembrane region" description="Helical" evidence="1">
    <location>
        <begin position="20"/>
        <end position="37"/>
    </location>
</feature>
<dbReference type="Pfam" id="PF04235">
    <property type="entry name" value="DUF418"/>
    <property type="match status" value="1"/>
</dbReference>
<keyword evidence="1" id="KW-1133">Transmembrane helix</keyword>
<dbReference type="Proteomes" id="UP000323317">
    <property type="component" value="Unassembled WGS sequence"/>
</dbReference>
<dbReference type="InterPro" id="IPR007349">
    <property type="entry name" value="DUF418"/>
</dbReference>